<dbReference type="Proteomes" id="UP000479000">
    <property type="component" value="Unassembled WGS sequence"/>
</dbReference>
<evidence type="ECO:0000256" key="1">
    <source>
        <dbReference type="SAM" id="MobiDB-lite"/>
    </source>
</evidence>
<gene>
    <name evidence="3" type="ORF">NTEN_LOCUS17985</name>
</gene>
<evidence type="ECO:0000313" key="4">
    <source>
        <dbReference type="Proteomes" id="UP000479000"/>
    </source>
</evidence>
<name>A0A6H5HBU9_9HEMI</name>
<evidence type="ECO:0000313" key="3">
    <source>
        <dbReference type="EMBL" id="CAB0013374.1"/>
    </source>
</evidence>
<reference evidence="3 4" key="1">
    <citation type="submission" date="2020-02" db="EMBL/GenBank/DDBJ databases">
        <authorList>
            <person name="Ferguson B K."/>
        </authorList>
    </citation>
    <scope>NUCLEOTIDE SEQUENCE [LARGE SCALE GENOMIC DNA]</scope>
</reference>
<keyword evidence="4" id="KW-1185">Reference proteome</keyword>
<protein>
    <recommendedName>
        <fullName evidence="5">Secreted protein</fullName>
    </recommendedName>
</protein>
<keyword evidence="2" id="KW-0732">Signal</keyword>
<evidence type="ECO:0000256" key="2">
    <source>
        <dbReference type="SAM" id="SignalP"/>
    </source>
</evidence>
<proteinExistence type="predicted"/>
<feature type="signal peptide" evidence="2">
    <location>
        <begin position="1"/>
        <end position="32"/>
    </location>
</feature>
<feature type="chain" id="PRO_5026299026" description="Secreted protein" evidence="2">
    <location>
        <begin position="33"/>
        <end position="129"/>
    </location>
</feature>
<evidence type="ECO:0008006" key="5">
    <source>
        <dbReference type="Google" id="ProtNLM"/>
    </source>
</evidence>
<feature type="region of interest" description="Disordered" evidence="1">
    <location>
        <begin position="86"/>
        <end position="117"/>
    </location>
</feature>
<accession>A0A6H5HBU9</accession>
<dbReference type="EMBL" id="CADCXU010026586">
    <property type="protein sequence ID" value="CAB0013374.1"/>
    <property type="molecule type" value="Genomic_DNA"/>
</dbReference>
<dbReference type="AlphaFoldDB" id="A0A6H5HBU9"/>
<sequence>MSSRIGTVSLQLETLYAQQLLLLLQLCSPTWTRSQTTAEHVVNDHTWQLKASTQEFSVKRLKPHFEEKMHYVYLVLVLCRRNSGLSQGPGLQAVRPRRIGPTLVPGTKSARNTRKNLPDLVLKKKRNPS</sequence>
<organism evidence="3 4">
    <name type="scientific">Nesidiocoris tenuis</name>
    <dbReference type="NCBI Taxonomy" id="355587"/>
    <lineage>
        <taxon>Eukaryota</taxon>
        <taxon>Metazoa</taxon>
        <taxon>Ecdysozoa</taxon>
        <taxon>Arthropoda</taxon>
        <taxon>Hexapoda</taxon>
        <taxon>Insecta</taxon>
        <taxon>Pterygota</taxon>
        <taxon>Neoptera</taxon>
        <taxon>Paraneoptera</taxon>
        <taxon>Hemiptera</taxon>
        <taxon>Heteroptera</taxon>
        <taxon>Panheteroptera</taxon>
        <taxon>Cimicomorpha</taxon>
        <taxon>Miridae</taxon>
        <taxon>Dicyphina</taxon>
        <taxon>Nesidiocoris</taxon>
    </lineage>
</organism>